<keyword evidence="2" id="KW-1003">Cell membrane</keyword>
<dbReference type="GO" id="GO:0016746">
    <property type="term" value="F:acyltransferase activity"/>
    <property type="evidence" value="ECO:0007669"/>
    <property type="project" value="UniProtKB-KW"/>
</dbReference>
<dbReference type="RefSeq" id="WP_187468795.1">
    <property type="nucleotide sequence ID" value="NZ_JACSIT010000154.1"/>
</dbReference>
<comment type="subcellular location">
    <subcellularLocation>
        <location evidence="1">Cell inner membrane</location>
    </subcellularLocation>
</comment>
<comment type="caution">
    <text evidence="7">The sequence shown here is derived from an EMBL/GenBank/DDBJ whole genome shotgun (WGS) entry which is preliminary data.</text>
</comment>
<reference evidence="7" key="1">
    <citation type="submission" date="2020-08" db="EMBL/GenBank/DDBJ databases">
        <title>Lewinella bacteria from marine environments.</title>
        <authorList>
            <person name="Zhong Y."/>
        </authorList>
    </citation>
    <scope>NUCLEOTIDE SEQUENCE</scope>
    <source>
        <strain evidence="7">KCTC 42187</strain>
    </source>
</reference>
<gene>
    <name evidence="7" type="ORF">H9S92_21630</name>
</gene>
<protein>
    <submittedName>
        <fullName evidence="7">Lysophospholipid acyltransferase family protein</fullName>
    </submittedName>
</protein>
<evidence type="ECO:0000256" key="3">
    <source>
        <dbReference type="ARBA" id="ARBA00022519"/>
    </source>
</evidence>
<accession>A0A923TAS7</accession>
<evidence type="ECO:0000256" key="4">
    <source>
        <dbReference type="ARBA" id="ARBA00022679"/>
    </source>
</evidence>
<dbReference type="Pfam" id="PF03279">
    <property type="entry name" value="Lip_A_acyltrans"/>
    <property type="match status" value="1"/>
</dbReference>
<name>A0A923TAS7_9BACT</name>
<dbReference type="CDD" id="cd07984">
    <property type="entry name" value="LPLAT_LABLAT-like"/>
    <property type="match status" value="1"/>
</dbReference>
<organism evidence="7 8">
    <name type="scientific">Neolewinella lacunae</name>
    <dbReference type="NCBI Taxonomy" id="1517758"/>
    <lineage>
        <taxon>Bacteria</taxon>
        <taxon>Pseudomonadati</taxon>
        <taxon>Bacteroidota</taxon>
        <taxon>Saprospiria</taxon>
        <taxon>Saprospirales</taxon>
        <taxon>Lewinellaceae</taxon>
        <taxon>Neolewinella</taxon>
    </lineage>
</organism>
<keyword evidence="5" id="KW-0472">Membrane</keyword>
<evidence type="ECO:0000256" key="1">
    <source>
        <dbReference type="ARBA" id="ARBA00004533"/>
    </source>
</evidence>
<dbReference type="Proteomes" id="UP000650081">
    <property type="component" value="Unassembled WGS sequence"/>
</dbReference>
<keyword evidence="4" id="KW-0808">Transferase</keyword>
<dbReference type="GO" id="GO:0005886">
    <property type="term" value="C:plasma membrane"/>
    <property type="evidence" value="ECO:0007669"/>
    <property type="project" value="UniProtKB-SubCell"/>
</dbReference>
<dbReference type="PANTHER" id="PTHR30606">
    <property type="entry name" value="LIPID A BIOSYNTHESIS LAUROYL ACYLTRANSFERASE"/>
    <property type="match status" value="1"/>
</dbReference>
<evidence type="ECO:0000256" key="2">
    <source>
        <dbReference type="ARBA" id="ARBA00022475"/>
    </source>
</evidence>
<dbReference type="GO" id="GO:0009247">
    <property type="term" value="P:glycolipid biosynthetic process"/>
    <property type="evidence" value="ECO:0007669"/>
    <property type="project" value="UniProtKB-ARBA"/>
</dbReference>
<keyword evidence="8" id="KW-1185">Reference proteome</keyword>
<dbReference type="PANTHER" id="PTHR30606:SF10">
    <property type="entry name" value="PHOSPHATIDYLINOSITOL MANNOSIDE ACYLTRANSFERASE"/>
    <property type="match status" value="1"/>
</dbReference>
<evidence type="ECO:0000313" key="7">
    <source>
        <dbReference type="EMBL" id="MBC6996789.1"/>
    </source>
</evidence>
<dbReference type="InterPro" id="IPR004960">
    <property type="entry name" value="LipA_acyltrans"/>
</dbReference>
<evidence type="ECO:0000256" key="5">
    <source>
        <dbReference type="ARBA" id="ARBA00023136"/>
    </source>
</evidence>
<evidence type="ECO:0000313" key="8">
    <source>
        <dbReference type="Proteomes" id="UP000650081"/>
    </source>
</evidence>
<keyword evidence="3" id="KW-0997">Cell inner membrane</keyword>
<proteinExistence type="predicted"/>
<keyword evidence="6 7" id="KW-0012">Acyltransferase</keyword>
<sequence>MAQLFYYLMLLPLSRLPLPVLYAVGRAGYWLGYRVLGYRREVVLANLRGSFPAWTEAEVRTQARQFYRYFFDSLAESIKLFSMSVPESIERCRVENPELLAPYAAAGRSVMVVGGHYANWEIAALSFPAIFPDFTVMAIYSPLKNPAMDAMIRKNRERTGLYLVSRREVDEYFAADPVRPAIEIFIADQSPSNHAWEKVHWSHFLERTTSFLAGPERNAVRHNRPVFYMNLRMDSRGHYVSRLIPITDAPREETPGFITEAFVRILEKEIQRDPTPWLWTHRRWKRGVAPAAAEALQGKDYLAAEYEW</sequence>
<evidence type="ECO:0000256" key="6">
    <source>
        <dbReference type="ARBA" id="ARBA00023315"/>
    </source>
</evidence>
<dbReference type="AlphaFoldDB" id="A0A923TAS7"/>
<dbReference type="EMBL" id="JACSIT010000154">
    <property type="protein sequence ID" value="MBC6996789.1"/>
    <property type="molecule type" value="Genomic_DNA"/>
</dbReference>